<protein>
    <submittedName>
        <fullName evidence="2">Hypothetical_protein_conserved</fullName>
    </submittedName>
</protein>
<name>A0A504X8F3_LEIDO</name>
<feature type="compositionally biased region" description="Basic and acidic residues" evidence="1">
    <location>
        <begin position="175"/>
        <end position="184"/>
    </location>
</feature>
<dbReference type="EMBL" id="RHLD01000008">
    <property type="protein sequence ID" value="TPP43379.1"/>
    <property type="molecule type" value="Genomic_DNA"/>
</dbReference>
<feature type="compositionally biased region" description="Polar residues" evidence="1">
    <location>
        <begin position="1"/>
        <end position="20"/>
    </location>
</feature>
<proteinExistence type="predicted"/>
<dbReference type="Proteomes" id="UP000601710">
    <property type="component" value="Chromosome 30"/>
</dbReference>
<feature type="region of interest" description="Disordered" evidence="1">
    <location>
        <begin position="1"/>
        <end position="26"/>
    </location>
</feature>
<reference evidence="3" key="2">
    <citation type="submission" date="2019-02" db="EMBL/GenBank/DDBJ databases">
        <title>FDA dAtabase for Regulatory Grade micrObial Sequences (FDA-ARGOS): Supporting development and validation of Infectious Disease Dx tests.</title>
        <authorList>
            <person name="Duncan R."/>
            <person name="Fisher C."/>
            <person name="Tallon L.J."/>
            <person name="Sadzewicz L."/>
            <person name="Sengamalay N."/>
            <person name="Ott S."/>
            <person name="Godinez A."/>
            <person name="Nagaraj S."/>
            <person name="Nadendla S."/>
            <person name="Sichtig H."/>
        </authorList>
    </citation>
    <scope>NUCLEOTIDE SEQUENCE</scope>
    <source>
        <strain evidence="3">FDAARGOS_360</strain>
    </source>
</reference>
<reference evidence="4" key="1">
    <citation type="submission" date="2019-02" db="EMBL/GenBank/DDBJ databases">
        <title>FDA dAtabase for Regulatory Grade micrObial Sequences (FDA-ARGOS): Supporting development and validation of Infectious Disease Dx tests.</title>
        <authorList>
            <person name="Duncan R."/>
            <person name="Fisher C."/>
            <person name="Tallon L."/>
            <person name="Sadzewicz L."/>
            <person name="Sengamalay N."/>
            <person name="Ott S."/>
            <person name="Godinez A."/>
            <person name="Nagaraj S."/>
            <person name="Vavikolanu K."/>
            <person name="Vyas G."/>
            <person name="Nadendla S."/>
            <person name="Aluvathingal J."/>
            <person name="Sichtig H."/>
        </authorList>
    </citation>
    <scope>NUCLEOTIDE SEQUENCE [LARGE SCALE GENOMIC DNA]</scope>
    <source>
        <strain evidence="4">FDAARGOS_360</strain>
    </source>
</reference>
<accession>A0A504X8F3</accession>
<dbReference type="VEuPathDB" id="TriTrypDB:LdCL_300019200"/>
<dbReference type="Proteomes" id="UP000318821">
    <property type="component" value="Unassembled WGS sequence"/>
</dbReference>
<gene>
    <name evidence="3" type="ORF">CGC20_7065</name>
    <name evidence="2" type="ORF">LDHU3_30.1780</name>
</gene>
<dbReference type="AlphaFoldDB" id="A0A504X8F3"/>
<dbReference type="VEuPathDB" id="TriTrypDB:LDHU3_30.1780"/>
<evidence type="ECO:0000313" key="3">
    <source>
        <dbReference type="EMBL" id="TPP43379.1"/>
    </source>
</evidence>
<evidence type="ECO:0000256" key="1">
    <source>
        <dbReference type="SAM" id="MobiDB-lite"/>
    </source>
</evidence>
<feature type="region of interest" description="Disordered" evidence="1">
    <location>
        <begin position="68"/>
        <end position="91"/>
    </location>
</feature>
<evidence type="ECO:0000313" key="4">
    <source>
        <dbReference type="Proteomes" id="UP000318821"/>
    </source>
</evidence>
<organism evidence="3 4">
    <name type="scientific">Leishmania donovani</name>
    <dbReference type="NCBI Taxonomy" id="5661"/>
    <lineage>
        <taxon>Eukaryota</taxon>
        <taxon>Discoba</taxon>
        <taxon>Euglenozoa</taxon>
        <taxon>Kinetoplastea</taxon>
        <taxon>Metakinetoplastina</taxon>
        <taxon>Trypanosomatida</taxon>
        <taxon>Trypanosomatidae</taxon>
        <taxon>Leishmaniinae</taxon>
        <taxon>Leishmania</taxon>
    </lineage>
</organism>
<reference evidence="2" key="3">
    <citation type="submission" date="2020-06" db="EMBL/GenBank/DDBJ databases">
        <authorList>
            <person name="Camacho E."/>
            <person name="Gonzalez-de la Fuente S."/>
            <person name="Rastrojo A."/>
            <person name="Peiro-Pastor R."/>
            <person name="Solana JC."/>
            <person name="Tabera L."/>
            <person name="Gamarro F."/>
            <person name="Carrasco-Ramiro F."/>
            <person name="Requena JM."/>
            <person name="Aguado B."/>
        </authorList>
    </citation>
    <scope>NUCLEOTIDE SEQUENCE</scope>
</reference>
<feature type="region of interest" description="Disordered" evidence="1">
    <location>
        <begin position="171"/>
        <end position="304"/>
    </location>
</feature>
<sequence>MPSSFAAQQQGSCNPHQNPVRSHKGGYLRCPFNISSSYAELAERRVREDLTRGRSSGRSGAAVADKDGVMAFSSTGPQLDSDGIDGDFAGRPWSRAGVGANRLSGKEKRTQQEQAELIYGRGTLAGDDGVVAATGAVSVTSDLSRENMFAVDVRDRAALQKVVPRAVREKVKRRKLEDFKKERLSPGNHHRHGCAPLHTDRAADEEAGEEDGVESRSEDHMAVPPPECTRFSLPAAGSSRNGVPPFPHSAGSKDHSSGGSSSANARAERLPGSGPSDASAQRPPLREPTPAPASAKPNCPKNRMQMLDGLRASALMGKKGRR</sequence>
<evidence type="ECO:0000313" key="2">
    <source>
        <dbReference type="EMBL" id="CAC5432158.1"/>
    </source>
</evidence>
<dbReference type="EMBL" id="LR812650">
    <property type="protein sequence ID" value="CAC5432158.1"/>
    <property type="molecule type" value="Genomic_DNA"/>
</dbReference>
<dbReference type="VEuPathDB" id="TriTrypDB:LdBPK_301400.1"/>